<name>A0A8J2I3P9_9PLEO</name>
<dbReference type="EMBL" id="CAJRGZ010000020">
    <property type="protein sequence ID" value="CAG5169179.1"/>
    <property type="molecule type" value="Genomic_DNA"/>
</dbReference>
<dbReference type="SUPFAM" id="SSF50129">
    <property type="entry name" value="GroES-like"/>
    <property type="match status" value="1"/>
</dbReference>
<feature type="domain" description="Alcohol dehydrogenase-like N-terminal" evidence="1">
    <location>
        <begin position="29"/>
        <end position="91"/>
    </location>
</feature>
<dbReference type="RefSeq" id="XP_043170572.1">
    <property type="nucleotide sequence ID" value="XM_043314637.1"/>
</dbReference>
<keyword evidence="3" id="KW-1185">Reference proteome</keyword>
<accession>A0A8J2I3P9</accession>
<organism evidence="2 3">
    <name type="scientific">Alternaria atra</name>
    <dbReference type="NCBI Taxonomy" id="119953"/>
    <lineage>
        <taxon>Eukaryota</taxon>
        <taxon>Fungi</taxon>
        <taxon>Dikarya</taxon>
        <taxon>Ascomycota</taxon>
        <taxon>Pezizomycotina</taxon>
        <taxon>Dothideomycetes</taxon>
        <taxon>Pleosporomycetidae</taxon>
        <taxon>Pleosporales</taxon>
        <taxon>Pleosporineae</taxon>
        <taxon>Pleosporaceae</taxon>
        <taxon>Alternaria</taxon>
        <taxon>Alternaria sect. Ulocladioides</taxon>
    </lineage>
</organism>
<protein>
    <recommendedName>
        <fullName evidence="1">Alcohol dehydrogenase-like N-terminal domain-containing protein</fullName>
    </recommendedName>
</protein>
<gene>
    <name evidence="2" type="ORF">ALTATR162_LOCUS7011</name>
</gene>
<dbReference type="AlphaFoldDB" id="A0A8J2I3P9"/>
<proteinExistence type="predicted"/>
<evidence type="ECO:0000313" key="3">
    <source>
        <dbReference type="Proteomes" id="UP000676310"/>
    </source>
</evidence>
<dbReference type="Proteomes" id="UP000676310">
    <property type="component" value="Unassembled WGS sequence"/>
</dbReference>
<dbReference type="Pfam" id="PF08240">
    <property type="entry name" value="ADH_N"/>
    <property type="match status" value="1"/>
</dbReference>
<evidence type="ECO:0000259" key="1">
    <source>
        <dbReference type="Pfam" id="PF08240"/>
    </source>
</evidence>
<sequence>MSTHKALVLEAHSAPLVVRTLPDPPVTMGSALVKILYADLFPYSRDIFKGKPPYPSKTPYTPGTAAIARILEVGPDATCLKAGDVVWVDSTITARDDPETQVLLALIEGSTPGAKKLS</sequence>
<dbReference type="GeneID" id="67018965"/>
<reference evidence="2" key="1">
    <citation type="submission" date="2021-05" db="EMBL/GenBank/DDBJ databases">
        <authorList>
            <person name="Stam R."/>
        </authorList>
    </citation>
    <scope>NUCLEOTIDE SEQUENCE</scope>
    <source>
        <strain evidence="2">CS162</strain>
    </source>
</reference>
<comment type="caution">
    <text evidence="2">The sequence shown here is derived from an EMBL/GenBank/DDBJ whole genome shotgun (WGS) entry which is preliminary data.</text>
</comment>
<dbReference type="OrthoDB" id="5407715at2759"/>
<dbReference type="InterPro" id="IPR013154">
    <property type="entry name" value="ADH-like_N"/>
</dbReference>
<evidence type="ECO:0000313" key="2">
    <source>
        <dbReference type="EMBL" id="CAG5169179.1"/>
    </source>
</evidence>
<dbReference type="Gene3D" id="3.90.180.10">
    <property type="entry name" value="Medium-chain alcohol dehydrogenases, catalytic domain"/>
    <property type="match status" value="1"/>
</dbReference>
<dbReference type="InterPro" id="IPR011032">
    <property type="entry name" value="GroES-like_sf"/>
</dbReference>